<evidence type="ECO:0000313" key="3">
    <source>
        <dbReference type="Proteomes" id="UP000663852"/>
    </source>
</evidence>
<feature type="region of interest" description="Disordered" evidence="1">
    <location>
        <begin position="70"/>
        <end position="89"/>
    </location>
</feature>
<sequence>MSNMNGKIIDNSFKLRSKHSSLDTLISSPKQSRKFYRISKETLQKYHSKHKDAHLHQNETSISIAEVSTTEALSTEQKSTTTHSNQTPFDALLDNSELSHIDDSEELTNTFLSSINQFDSSCNSDTIRRHESNDCSLNSQPNCRVRIRSIMQHMLSDDSDGFSLT</sequence>
<organism evidence="2 3">
    <name type="scientific">Adineta ricciae</name>
    <name type="common">Rotifer</name>
    <dbReference type="NCBI Taxonomy" id="249248"/>
    <lineage>
        <taxon>Eukaryota</taxon>
        <taxon>Metazoa</taxon>
        <taxon>Spiralia</taxon>
        <taxon>Gnathifera</taxon>
        <taxon>Rotifera</taxon>
        <taxon>Eurotatoria</taxon>
        <taxon>Bdelloidea</taxon>
        <taxon>Adinetida</taxon>
        <taxon>Adinetidae</taxon>
        <taxon>Adineta</taxon>
    </lineage>
</organism>
<dbReference type="Proteomes" id="UP000663852">
    <property type="component" value="Unassembled WGS sequence"/>
</dbReference>
<accession>A0A814DN66</accession>
<proteinExistence type="predicted"/>
<dbReference type="AlphaFoldDB" id="A0A814DN66"/>
<evidence type="ECO:0000313" key="2">
    <source>
        <dbReference type="EMBL" id="CAF0957893.1"/>
    </source>
</evidence>
<evidence type="ECO:0000256" key="1">
    <source>
        <dbReference type="SAM" id="MobiDB-lite"/>
    </source>
</evidence>
<protein>
    <submittedName>
        <fullName evidence="2">Uncharacterized protein</fullName>
    </submittedName>
</protein>
<feature type="compositionally biased region" description="Polar residues" evidence="1">
    <location>
        <begin position="70"/>
        <end position="88"/>
    </location>
</feature>
<dbReference type="EMBL" id="CAJNOJ010000049">
    <property type="protein sequence ID" value="CAF0957893.1"/>
    <property type="molecule type" value="Genomic_DNA"/>
</dbReference>
<reference evidence="2" key="1">
    <citation type="submission" date="2021-02" db="EMBL/GenBank/DDBJ databases">
        <authorList>
            <person name="Nowell W R."/>
        </authorList>
    </citation>
    <scope>NUCLEOTIDE SEQUENCE</scope>
</reference>
<name>A0A814DN66_ADIRI</name>
<dbReference type="OrthoDB" id="10047680at2759"/>
<gene>
    <name evidence="2" type="ORF">EDS130_LOCUS12692</name>
</gene>
<comment type="caution">
    <text evidence="2">The sequence shown here is derived from an EMBL/GenBank/DDBJ whole genome shotgun (WGS) entry which is preliminary data.</text>
</comment>